<dbReference type="SUPFAM" id="SSF55186">
    <property type="entry name" value="ThrRS/AlaRS common domain"/>
    <property type="match status" value="1"/>
</dbReference>
<dbReference type="STRING" id="538381.GCA_001696535_00204"/>
<keyword evidence="5" id="KW-0378">Hydrolase</keyword>
<keyword evidence="6" id="KW-1185">Reference proteome</keyword>
<feature type="domain" description="Threonyl/alanyl tRNA synthetase SAD" evidence="4">
    <location>
        <begin position="191"/>
        <end position="234"/>
    </location>
</feature>
<evidence type="ECO:0000259" key="4">
    <source>
        <dbReference type="SMART" id="SM00863"/>
    </source>
</evidence>
<keyword evidence="2" id="KW-0479">Metal-binding</keyword>
<evidence type="ECO:0000256" key="1">
    <source>
        <dbReference type="ARBA" id="ARBA00001947"/>
    </source>
</evidence>
<dbReference type="GO" id="GO:0005524">
    <property type="term" value="F:ATP binding"/>
    <property type="evidence" value="ECO:0007669"/>
    <property type="project" value="InterPro"/>
</dbReference>
<dbReference type="InterPro" id="IPR009000">
    <property type="entry name" value="Transl_B-barrel_sf"/>
</dbReference>
<dbReference type="SUPFAM" id="SSF50447">
    <property type="entry name" value="Translation proteins"/>
    <property type="match status" value="1"/>
</dbReference>
<sequence>MRSQPLYQTDASLLVLETSALDVRPGAVLIDQCIAFPGGGGQLPDRAVLRWSRGEAAITAVTPDERGWWHALDTEEEPDGPLQISVEPEFRRLMCELHTLAHIANSVVFREFNGALLTGAQLSDDETFRLDFDLPGSDAARLRELANPINEVIRADLPVRAFLMPWDEANAVPGLFRSKAVSPPRQADGNVRIVEIGEIDRQGCGGTHLASTGLARPVRVLKVDNKGRQNRRVKIGF</sequence>
<dbReference type="AlphaFoldDB" id="A0A285SCP8"/>
<gene>
    <name evidence="5" type="ORF">SAMN05421512_104189</name>
</gene>
<dbReference type="EMBL" id="OBML01000004">
    <property type="protein sequence ID" value="SOC03589.1"/>
    <property type="molecule type" value="Genomic_DNA"/>
</dbReference>
<name>A0A285SCP8_9HYPH</name>
<dbReference type="InterPro" id="IPR051335">
    <property type="entry name" value="Alanyl-tRNA_Editing_Enzymes"/>
</dbReference>
<dbReference type="InterPro" id="IPR018163">
    <property type="entry name" value="Thr/Ala-tRNA-synth_IIc_edit"/>
</dbReference>
<dbReference type="SMART" id="SM00863">
    <property type="entry name" value="tRNA_SAD"/>
    <property type="match status" value="1"/>
</dbReference>
<dbReference type="Pfam" id="PF07973">
    <property type="entry name" value="tRNA_SAD"/>
    <property type="match status" value="1"/>
</dbReference>
<dbReference type="GO" id="GO:0043039">
    <property type="term" value="P:tRNA aminoacylation"/>
    <property type="evidence" value="ECO:0007669"/>
    <property type="project" value="InterPro"/>
</dbReference>
<evidence type="ECO:0000313" key="5">
    <source>
        <dbReference type="EMBL" id="SOC03589.1"/>
    </source>
</evidence>
<dbReference type="RefSeq" id="WP_244297457.1">
    <property type="nucleotide sequence ID" value="NZ_OBML01000004.1"/>
</dbReference>
<evidence type="ECO:0000256" key="2">
    <source>
        <dbReference type="ARBA" id="ARBA00022723"/>
    </source>
</evidence>
<reference evidence="5 6" key="1">
    <citation type="submission" date="2017-08" db="EMBL/GenBank/DDBJ databases">
        <authorList>
            <person name="de Groot N.N."/>
        </authorList>
    </citation>
    <scope>NUCLEOTIDE SEQUENCE [LARGE SCALE GENOMIC DNA]</scope>
    <source>
        <strain evidence="5 6">USBA 352</strain>
    </source>
</reference>
<dbReference type="Proteomes" id="UP000219331">
    <property type="component" value="Unassembled WGS sequence"/>
</dbReference>
<protein>
    <submittedName>
        <fullName evidence="5">Ala-tRNA(Pro) hydrolase</fullName>
    </submittedName>
</protein>
<dbReference type="GO" id="GO:0046872">
    <property type="term" value="F:metal ion binding"/>
    <property type="evidence" value="ECO:0007669"/>
    <property type="project" value="UniProtKB-KW"/>
</dbReference>
<dbReference type="Gene3D" id="3.30.980.10">
    <property type="entry name" value="Threonyl-trna Synthetase, Chain A, domain 2"/>
    <property type="match status" value="1"/>
</dbReference>
<organism evidence="5 6">
    <name type="scientific">Stappia indica</name>
    <dbReference type="NCBI Taxonomy" id="538381"/>
    <lineage>
        <taxon>Bacteria</taxon>
        <taxon>Pseudomonadati</taxon>
        <taxon>Pseudomonadota</taxon>
        <taxon>Alphaproteobacteria</taxon>
        <taxon>Hyphomicrobiales</taxon>
        <taxon>Stappiaceae</taxon>
        <taxon>Stappia</taxon>
    </lineage>
</organism>
<dbReference type="Gene3D" id="2.40.30.130">
    <property type="match status" value="1"/>
</dbReference>
<proteinExistence type="predicted"/>
<keyword evidence="3" id="KW-0862">Zinc</keyword>
<dbReference type="GO" id="GO:0002161">
    <property type="term" value="F:aminoacyl-tRNA deacylase activity"/>
    <property type="evidence" value="ECO:0007669"/>
    <property type="project" value="UniProtKB-ARBA"/>
</dbReference>
<accession>A0A285SCP8</accession>
<comment type="cofactor">
    <cofactor evidence="1">
        <name>Zn(2+)</name>
        <dbReference type="ChEBI" id="CHEBI:29105"/>
    </cofactor>
</comment>
<evidence type="ECO:0000256" key="3">
    <source>
        <dbReference type="ARBA" id="ARBA00022833"/>
    </source>
</evidence>
<dbReference type="PANTHER" id="PTHR43462">
    <property type="entry name" value="ALANYL-TRNA EDITING PROTEIN"/>
    <property type="match status" value="1"/>
</dbReference>
<dbReference type="PANTHER" id="PTHR43462:SF1">
    <property type="entry name" value="ALANYL-TRNA EDITING PROTEIN AARSD1"/>
    <property type="match status" value="1"/>
</dbReference>
<dbReference type="InterPro" id="IPR012947">
    <property type="entry name" value="tRNA_SAD"/>
</dbReference>
<evidence type="ECO:0000313" key="6">
    <source>
        <dbReference type="Proteomes" id="UP000219331"/>
    </source>
</evidence>
<dbReference type="GO" id="GO:0004812">
    <property type="term" value="F:aminoacyl-tRNA ligase activity"/>
    <property type="evidence" value="ECO:0007669"/>
    <property type="project" value="InterPro"/>
</dbReference>